<name>A0A5B0E1E2_9HYPH</name>
<dbReference type="PANTHER" id="PTHR42709">
    <property type="entry name" value="ALKALINE PHOSPHATASE LIKE PROTEIN"/>
    <property type="match status" value="1"/>
</dbReference>
<evidence type="ECO:0000256" key="1">
    <source>
        <dbReference type="ARBA" id="ARBA00004651"/>
    </source>
</evidence>
<evidence type="ECO:0000313" key="8">
    <source>
        <dbReference type="EMBL" id="KAA0972468.1"/>
    </source>
</evidence>
<evidence type="ECO:0000256" key="5">
    <source>
        <dbReference type="ARBA" id="ARBA00023136"/>
    </source>
</evidence>
<keyword evidence="9" id="KW-1185">Reference proteome</keyword>
<comment type="subcellular location">
    <subcellularLocation>
        <location evidence="1">Cell membrane</location>
        <topology evidence="1">Multi-pass membrane protein</topology>
    </subcellularLocation>
</comment>
<gene>
    <name evidence="8" type="ORF">FPY71_05090</name>
</gene>
<dbReference type="Proteomes" id="UP000324738">
    <property type="component" value="Unassembled WGS sequence"/>
</dbReference>
<protein>
    <submittedName>
        <fullName evidence="8">DedA family protein</fullName>
    </submittedName>
</protein>
<sequence>MHEVIGFLHAYGAIVIFVIIFFESTGVPLPGESLLIAAGLLAAQGQLDIVTVFLAAWAGGVLGDNLGYVVGRVVGRPIISRYGQKIGLTEPRFAAVEKQFLRYGAWVVVFARFFVVLRQLNGIVAGITGMHWLRFFLANASGALLWAGFWTLASYYFGAKFEHYLHFGRHTVFVAGAAAAAIALFLLIRHVRQKKTAP</sequence>
<keyword evidence="4 6" id="KW-1133">Transmembrane helix</keyword>
<feature type="transmembrane region" description="Helical" evidence="6">
    <location>
        <begin position="6"/>
        <end position="22"/>
    </location>
</feature>
<dbReference type="InterPro" id="IPR032816">
    <property type="entry name" value="VTT_dom"/>
</dbReference>
<dbReference type="GO" id="GO:0005886">
    <property type="term" value="C:plasma membrane"/>
    <property type="evidence" value="ECO:0007669"/>
    <property type="project" value="UniProtKB-SubCell"/>
</dbReference>
<keyword evidence="5 6" id="KW-0472">Membrane</keyword>
<dbReference type="Pfam" id="PF09335">
    <property type="entry name" value="VTT_dom"/>
    <property type="match status" value="1"/>
</dbReference>
<feature type="domain" description="VTT" evidence="7">
    <location>
        <begin position="29"/>
        <end position="155"/>
    </location>
</feature>
<evidence type="ECO:0000256" key="2">
    <source>
        <dbReference type="ARBA" id="ARBA00022475"/>
    </source>
</evidence>
<evidence type="ECO:0000256" key="4">
    <source>
        <dbReference type="ARBA" id="ARBA00022989"/>
    </source>
</evidence>
<keyword evidence="3 6" id="KW-0812">Transmembrane</keyword>
<organism evidence="8 9">
    <name type="scientific">Aureimonas fodinaquatilis</name>
    <dbReference type="NCBI Taxonomy" id="2565783"/>
    <lineage>
        <taxon>Bacteria</taxon>
        <taxon>Pseudomonadati</taxon>
        <taxon>Pseudomonadota</taxon>
        <taxon>Alphaproteobacteria</taxon>
        <taxon>Hyphomicrobiales</taxon>
        <taxon>Aurantimonadaceae</taxon>
        <taxon>Aureimonas</taxon>
    </lineage>
</organism>
<dbReference type="EMBL" id="VTWH01000001">
    <property type="protein sequence ID" value="KAA0972468.1"/>
    <property type="molecule type" value="Genomic_DNA"/>
</dbReference>
<evidence type="ECO:0000259" key="7">
    <source>
        <dbReference type="Pfam" id="PF09335"/>
    </source>
</evidence>
<dbReference type="OrthoDB" id="9813426at2"/>
<comment type="caution">
    <text evidence="8">The sequence shown here is derived from an EMBL/GenBank/DDBJ whole genome shotgun (WGS) entry which is preliminary data.</text>
</comment>
<evidence type="ECO:0000256" key="6">
    <source>
        <dbReference type="SAM" id="Phobius"/>
    </source>
</evidence>
<dbReference type="RefSeq" id="WP_149298208.1">
    <property type="nucleotide sequence ID" value="NZ_VTWH01000001.1"/>
</dbReference>
<keyword evidence="2" id="KW-1003">Cell membrane</keyword>
<dbReference type="PANTHER" id="PTHR42709:SF6">
    <property type="entry name" value="UNDECAPRENYL PHOSPHATE TRANSPORTER A"/>
    <property type="match status" value="1"/>
</dbReference>
<evidence type="ECO:0000256" key="3">
    <source>
        <dbReference type="ARBA" id="ARBA00022692"/>
    </source>
</evidence>
<feature type="transmembrane region" description="Helical" evidence="6">
    <location>
        <begin position="132"/>
        <end position="158"/>
    </location>
</feature>
<dbReference type="AlphaFoldDB" id="A0A5B0E1E2"/>
<evidence type="ECO:0000313" key="9">
    <source>
        <dbReference type="Proteomes" id="UP000324738"/>
    </source>
</evidence>
<reference evidence="8 9" key="1">
    <citation type="submission" date="2019-08" db="EMBL/GenBank/DDBJ databases">
        <title>Aureimonas fodiniaquatilis sp. nov., isolated from a coal mine wastewater.</title>
        <authorList>
            <person name="Kim W."/>
        </authorList>
    </citation>
    <scope>NUCLEOTIDE SEQUENCE [LARGE SCALE GENOMIC DNA]</scope>
    <source>
        <strain evidence="8 9">CAU 1482</strain>
    </source>
</reference>
<accession>A0A5B0E1E2</accession>
<dbReference type="InterPro" id="IPR051311">
    <property type="entry name" value="DedA_domain"/>
</dbReference>
<proteinExistence type="predicted"/>
<feature type="transmembrane region" description="Helical" evidence="6">
    <location>
        <begin position="170"/>
        <end position="188"/>
    </location>
</feature>